<accession>A0AAN9JSA6</accession>
<dbReference type="SUPFAM" id="SSF50630">
    <property type="entry name" value="Acid proteases"/>
    <property type="match status" value="1"/>
</dbReference>
<dbReference type="EMBL" id="JAYKXN010000003">
    <property type="protein sequence ID" value="KAK7303196.1"/>
    <property type="molecule type" value="Genomic_DNA"/>
</dbReference>
<dbReference type="Pfam" id="PF14541">
    <property type="entry name" value="TAXi_C"/>
    <property type="match status" value="1"/>
</dbReference>
<organism evidence="2 3">
    <name type="scientific">Clitoria ternatea</name>
    <name type="common">Butterfly pea</name>
    <dbReference type="NCBI Taxonomy" id="43366"/>
    <lineage>
        <taxon>Eukaryota</taxon>
        <taxon>Viridiplantae</taxon>
        <taxon>Streptophyta</taxon>
        <taxon>Embryophyta</taxon>
        <taxon>Tracheophyta</taxon>
        <taxon>Spermatophyta</taxon>
        <taxon>Magnoliopsida</taxon>
        <taxon>eudicotyledons</taxon>
        <taxon>Gunneridae</taxon>
        <taxon>Pentapetalae</taxon>
        <taxon>rosids</taxon>
        <taxon>fabids</taxon>
        <taxon>Fabales</taxon>
        <taxon>Fabaceae</taxon>
        <taxon>Papilionoideae</taxon>
        <taxon>50 kb inversion clade</taxon>
        <taxon>NPAAA clade</taxon>
        <taxon>indigoferoid/millettioid clade</taxon>
        <taxon>Phaseoleae</taxon>
        <taxon>Clitoria</taxon>
    </lineage>
</organism>
<dbReference type="Proteomes" id="UP001359559">
    <property type="component" value="Unassembled WGS sequence"/>
</dbReference>
<name>A0AAN9JSA6_CLITE</name>
<dbReference type="InterPro" id="IPR021109">
    <property type="entry name" value="Peptidase_aspartic_dom_sf"/>
</dbReference>
<dbReference type="InterPro" id="IPR032799">
    <property type="entry name" value="TAXi_C"/>
</dbReference>
<dbReference type="Gene3D" id="2.40.70.10">
    <property type="entry name" value="Acid Proteases"/>
    <property type="match status" value="1"/>
</dbReference>
<sequence length="104" mass="11651">MDLALKANKPPKDYENFETYYHVDDPHKVKIPKMRFLFADGLVLEVPHIGVIFAVNSTVVCLPFQVTPPEGGDQVLFENSQQKTLEIVYDVAAGKFGFGYDGCK</sequence>
<comment type="caution">
    <text evidence="2">The sequence shown here is derived from an EMBL/GenBank/DDBJ whole genome shotgun (WGS) entry which is preliminary data.</text>
</comment>
<proteinExistence type="predicted"/>
<feature type="domain" description="Xylanase inhibitor C-terminal" evidence="1">
    <location>
        <begin position="12"/>
        <end position="98"/>
    </location>
</feature>
<keyword evidence="3" id="KW-1185">Reference proteome</keyword>
<evidence type="ECO:0000259" key="1">
    <source>
        <dbReference type="Pfam" id="PF14541"/>
    </source>
</evidence>
<reference evidence="2 3" key="1">
    <citation type="submission" date="2024-01" db="EMBL/GenBank/DDBJ databases">
        <title>The genomes of 5 underutilized Papilionoideae crops provide insights into root nodulation and disease resistance.</title>
        <authorList>
            <person name="Yuan L."/>
        </authorList>
    </citation>
    <scope>NUCLEOTIDE SEQUENCE [LARGE SCALE GENOMIC DNA]</scope>
    <source>
        <strain evidence="2">LY-2023</strain>
        <tissue evidence="2">Leaf</tissue>
    </source>
</reference>
<protein>
    <recommendedName>
        <fullName evidence="1">Xylanase inhibitor C-terminal domain-containing protein</fullName>
    </recommendedName>
</protein>
<evidence type="ECO:0000313" key="3">
    <source>
        <dbReference type="Proteomes" id="UP001359559"/>
    </source>
</evidence>
<dbReference type="AlphaFoldDB" id="A0AAN9JSA6"/>
<gene>
    <name evidence="2" type="ORF">RJT34_14098</name>
</gene>
<evidence type="ECO:0000313" key="2">
    <source>
        <dbReference type="EMBL" id="KAK7303196.1"/>
    </source>
</evidence>